<protein>
    <submittedName>
        <fullName evidence="1">Type II secretion system protein</fullName>
    </submittedName>
</protein>
<accession>A0ABR6ZNY3</accession>
<proteinExistence type="predicted"/>
<keyword evidence="2" id="KW-1185">Reference proteome</keyword>
<reference evidence="1 2" key="1">
    <citation type="submission" date="2020-08" db="EMBL/GenBank/DDBJ databases">
        <title>Novel species isolated from subtropical streams in China.</title>
        <authorList>
            <person name="Lu H."/>
        </authorList>
    </citation>
    <scope>NUCLEOTIDE SEQUENCE [LARGE SCALE GENOMIC DNA]</scope>
    <source>
        <strain evidence="1 2">CY18W</strain>
    </source>
</reference>
<dbReference type="Proteomes" id="UP000650424">
    <property type="component" value="Unassembled WGS sequence"/>
</dbReference>
<sequence length="156" mass="17279">MIMVAIIGVATVATVTVADTARRRTAEEELLTVGKQYIKAILEYELNTPAGNANRAPSRLEDLLRDPRQVGVKRYIRQLYPDPITGKQDWQLVAAPGGGIMGIKSSSCATSIKRSFTHGDFTYLDGQKRYCDWTFAYVMACGANCKNSEKPERESN</sequence>
<dbReference type="RefSeq" id="WP_186946521.1">
    <property type="nucleotide sequence ID" value="NZ_JACOGF010000003.1"/>
</dbReference>
<dbReference type="EMBL" id="JACOGF010000003">
    <property type="protein sequence ID" value="MBC3917288.1"/>
    <property type="molecule type" value="Genomic_DNA"/>
</dbReference>
<comment type="caution">
    <text evidence="1">The sequence shown here is derived from an EMBL/GenBank/DDBJ whole genome shotgun (WGS) entry which is preliminary data.</text>
</comment>
<evidence type="ECO:0000313" key="1">
    <source>
        <dbReference type="EMBL" id="MBC3917288.1"/>
    </source>
</evidence>
<gene>
    <name evidence="1" type="ORF">H8L32_07365</name>
</gene>
<name>A0ABR6ZNY3_9BURK</name>
<organism evidence="1 2">
    <name type="scientific">Undibacterium hunanense</name>
    <dbReference type="NCBI Taxonomy" id="2762292"/>
    <lineage>
        <taxon>Bacteria</taxon>
        <taxon>Pseudomonadati</taxon>
        <taxon>Pseudomonadota</taxon>
        <taxon>Betaproteobacteria</taxon>
        <taxon>Burkholderiales</taxon>
        <taxon>Oxalobacteraceae</taxon>
        <taxon>Undibacterium</taxon>
    </lineage>
</organism>
<evidence type="ECO:0000313" key="2">
    <source>
        <dbReference type="Proteomes" id="UP000650424"/>
    </source>
</evidence>